<keyword evidence="3" id="KW-1185">Reference proteome</keyword>
<protein>
    <submittedName>
        <fullName evidence="2">Uncharacterized protein</fullName>
    </submittedName>
</protein>
<dbReference type="Proteomes" id="UP000053617">
    <property type="component" value="Unassembled WGS sequence"/>
</dbReference>
<dbReference type="HOGENOM" id="CLU_058490_4_1_1"/>
<evidence type="ECO:0000313" key="3">
    <source>
        <dbReference type="Proteomes" id="UP000053617"/>
    </source>
</evidence>
<sequence length="310" mass="34259">MSRSSSSTGTSRETSPMEGLLEAPIHRFTGIRNLQKDVRSQSAELQAGRSNQQYLIFRGVTKRHLAEIDRKRASIGKHTRMTHHTNTDLLIVKLMPSAKHEAAHLTLADDLNHKLEGMGIPKRSLFPLGGTRFSGSSSSKEGDAANKPRSRSQETDWPTIVFESGLSETLARLRHDAGWWLANSEGSVKIVIIISITPEEKRLQVEKWCLSQATTQRPTTRAHPNPSPLVPTRMQEITITQNPTSTTNSTAQPGTTIQQSTATSCTVAGAPLILEFEKLLLRAPVPPEDNVILTATDLSDWANDFWSILR</sequence>
<reference evidence="2 3" key="1">
    <citation type="submission" date="2015-01" db="EMBL/GenBank/DDBJ databases">
        <title>The Genome Sequence of Rhinocladiella mackenzie CBS 650.93.</title>
        <authorList>
            <consortium name="The Broad Institute Genomics Platform"/>
            <person name="Cuomo C."/>
            <person name="de Hoog S."/>
            <person name="Gorbushina A."/>
            <person name="Stielow B."/>
            <person name="Teixiera M."/>
            <person name="Abouelleil A."/>
            <person name="Chapman S.B."/>
            <person name="Priest M."/>
            <person name="Young S.K."/>
            <person name="Wortman J."/>
            <person name="Nusbaum C."/>
            <person name="Birren B."/>
        </authorList>
    </citation>
    <scope>NUCLEOTIDE SEQUENCE [LARGE SCALE GENOMIC DNA]</scope>
    <source>
        <strain evidence="2 3">CBS 650.93</strain>
    </source>
</reference>
<evidence type="ECO:0000313" key="2">
    <source>
        <dbReference type="EMBL" id="KIX00327.1"/>
    </source>
</evidence>
<accession>A0A0D2FE17</accession>
<dbReference type="EMBL" id="KN847483">
    <property type="protein sequence ID" value="KIX00327.1"/>
    <property type="molecule type" value="Genomic_DNA"/>
</dbReference>
<dbReference type="AlphaFoldDB" id="A0A0D2FE17"/>
<dbReference type="RefSeq" id="XP_013267463.1">
    <property type="nucleotide sequence ID" value="XM_013412009.1"/>
</dbReference>
<evidence type="ECO:0000256" key="1">
    <source>
        <dbReference type="SAM" id="MobiDB-lite"/>
    </source>
</evidence>
<feature type="compositionally biased region" description="Low complexity" evidence="1">
    <location>
        <begin position="1"/>
        <end position="14"/>
    </location>
</feature>
<feature type="region of interest" description="Disordered" evidence="1">
    <location>
        <begin position="1"/>
        <end position="22"/>
    </location>
</feature>
<name>A0A0D2FE17_9EURO</name>
<organism evidence="2 3">
    <name type="scientific">Rhinocladiella mackenziei CBS 650.93</name>
    <dbReference type="NCBI Taxonomy" id="1442369"/>
    <lineage>
        <taxon>Eukaryota</taxon>
        <taxon>Fungi</taxon>
        <taxon>Dikarya</taxon>
        <taxon>Ascomycota</taxon>
        <taxon>Pezizomycotina</taxon>
        <taxon>Eurotiomycetes</taxon>
        <taxon>Chaetothyriomycetidae</taxon>
        <taxon>Chaetothyriales</taxon>
        <taxon>Herpotrichiellaceae</taxon>
        <taxon>Rhinocladiella</taxon>
    </lineage>
</organism>
<feature type="region of interest" description="Disordered" evidence="1">
    <location>
        <begin position="131"/>
        <end position="157"/>
    </location>
</feature>
<gene>
    <name evidence="2" type="ORF">Z518_10466</name>
</gene>
<dbReference type="OrthoDB" id="76567at2759"/>
<dbReference type="GeneID" id="25298537"/>
<proteinExistence type="predicted"/>
<feature type="compositionally biased region" description="Basic and acidic residues" evidence="1">
    <location>
        <begin position="140"/>
        <end position="154"/>
    </location>
</feature>
<dbReference type="VEuPathDB" id="FungiDB:Z518_10466"/>